<dbReference type="PANTHER" id="PTHR30619">
    <property type="entry name" value="DNA INTERNALIZATION/COMPETENCE PROTEIN COMEC/REC2"/>
    <property type="match status" value="1"/>
</dbReference>
<dbReference type="InterPro" id="IPR052159">
    <property type="entry name" value="Competence_DNA_uptake"/>
</dbReference>
<dbReference type="Pfam" id="PF03772">
    <property type="entry name" value="Competence"/>
    <property type="match status" value="1"/>
</dbReference>
<keyword evidence="2" id="KW-1003">Cell membrane</keyword>
<sequence>MIAFNKAQVPFALLLLPFVAGLCLAMLYPFAAHLHLLQLALGAVALVFIGLNFAYQRLHIYKTKWMGGLIAFTLLLMAGIYSFEINRGINATDHFSKHPAKYLTGIINSEPKLNAGILRFIVKVKQSGDTVKLNPVSGNLLVSVKTDTSKKINLAYGDEVLFPVKFTPVDAPLNPAEFNYKAYLAHQNIYHQLFLIQHEITTLHHNSGNPMVANALKLRLYLVNKLRANMADTDAVAVASTIILGYRADLRKDVQQAYSKTGTMHLLSVAGMHVGLVYFLIVFILSLLPQHKHSKIIKAIIAIVLIWCYALITGFSPAVSRAALMLSMVITGSTFNRHIHKLNLLALSAFILLLYNPFYITDAGFQLSYLAVFGIIIIQPPIYRWLSFKNKYLREVWLVCSVSLSAQIILLPIGILYFHDFPVYFLASNIFIIIPSAIVMYAGILYLALPPIPWLSYGLGWLLDKTISIMTKTLALMEHAPFATINKLWLSPAEFILCYALIAGIFCFLTLRNKQWLKFSLVIGLALSISISLKTFRSSRTNALTFFSLRKNSGILFRTGNSAVLITDLKEQDKAYQYTIQPYLDSCQIGTVNQVDINLLTGHNGNLPPVKPIKFNGQRIVIFDRTLVAKKMAERLNTDYIYLTGNPQTNLQLLKQSYIFKLLIVGGSNSNRLNDQLEQEAMLLKVNYRNLKRNKSLTLVSNQ</sequence>
<feature type="transmembrane region" description="Helical" evidence="6">
    <location>
        <begin position="295"/>
        <end position="312"/>
    </location>
</feature>
<feature type="transmembrane region" description="Helical" evidence="6">
    <location>
        <begin position="396"/>
        <end position="418"/>
    </location>
</feature>
<evidence type="ECO:0000259" key="7">
    <source>
        <dbReference type="Pfam" id="PF03772"/>
    </source>
</evidence>
<evidence type="ECO:0000313" key="10">
    <source>
        <dbReference type="Proteomes" id="UP000002774"/>
    </source>
</evidence>
<dbReference type="Pfam" id="PF13567">
    <property type="entry name" value="DUF4131"/>
    <property type="match status" value="1"/>
</dbReference>
<dbReference type="InterPro" id="IPR004477">
    <property type="entry name" value="ComEC_N"/>
</dbReference>
<evidence type="ECO:0000256" key="6">
    <source>
        <dbReference type="SAM" id="Phobius"/>
    </source>
</evidence>
<feature type="transmembrane region" description="Helical" evidence="6">
    <location>
        <begin position="342"/>
        <end position="360"/>
    </location>
</feature>
<feature type="domain" description="ComEC/Rec2-related protein" evidence="7">
    <location>
        <begin position="242"/>
        <end position="509"/>
    </location>
</feature>
<dbReference type="AlphaFoldDB" id="H1YDE1"/>
<feature type="domain" description="DUF4131" evidence="8">
    <location>
        <begin position="39"/>
        <end position="195"/>
    </location>
</feature>
<protein>
    <submittedName>
        <fullName evidence="9">ComEC/Rec2-related protein</fullName>
    </submittedName>
</protein>
<feature type="transmembrane region" description="Helical" evidence="6">
    <location>
        <begin position="424"/>
        <end position="447"/>
    </location>
</feature>
<name>H1YDE1_9SPHI</name>
<evidence type="ECO:0000313" key="9">
    <source>
        <dbReference type="EMBL" id="EHQ30150.1"/>
    </source>
</evidence>
<dbReference type="OrthoDB" id="9761531at2"/>
<dbReference type="eggNOG" id="COG0658">
    <property type="taxonomic scope" value="Bacteria"/>
</dbReference>
<organism evidence="9 10">
    <name type="scientific">Mucilaginibacter paludis DSM 18603</name>
    <dbReference type="NCBI Taxonomy" id="714943"/>
    <lineage>
        <taxon>Bacteria</taxon>
        <taxon>Pseudomonadati</taxon>
        <taxon>Bacteroidota</taxon>
        <taxon>Sphingobacteriia</taxon>
        <taxon>Sphingobacteriales</taxon>
        <taxon>Sphingobacteriaceae</taxon>
        <taxon>Mucilaginibacter</taxon>
    </lineage>
</organism>
<evidence type="ECO:0000256" key="3">
    <source>
        <dbReference type="ARBA" id="ARBA00022692"/>
    </source>
</evidence>
<dbReference type="Proteomes" id="UP000002774">
    <property type="component" value="Chromosome"/>
</dbReference>
<keyword evidence="5 6" id="KW-0472">Membrane</keyword>
<dbReference type="InterPro" id="IPR025405">
    <property type="entry name" value="DUF4131"/>
</dbReference>
<evidence type="ECO:0000256" key="5">
    <source>
        <dbReference type="ARBA" id="ARBA00023136"/>
    </source>
</evidence>
<dbReference type="GO" id="GO:0005886">
    <property type="term" value="C:plasma membrane"/>
    <property type="evidence" value="ECO:0007669"/>
    <property type="project" value="UniProtKB-SubCell"/>
</dbReference>
<feature type="transmembrane region" description="Helical" evidence="6">
    <location>
        <begin position="35"/>
        <end position="53"/>
    </location>
</feature>
<keyword evidence="4 6" id="KW-1133">Transmembrane helix</keyword>
<gene>
    <name evidence="9" type="ORF">Mucpa_6092</name>
</gene>
<keyword evidence="10" id="KW-1185">Reference proteome</keyword>
<comment type="subcellular location">
    <subcellularLocation>
        <location evidence="1">Cell membrane</location>
        <topology evidence="1">Multi-pass membrane protein</topology>
    </subcellularLocation>
</comment>
<feature type="transmembrane region" description="Helical" evidence="6">
    <location>
        <begin position="489"/>
        <end position="509"/>
    </location>
</feature>
<dbReference type="HOGENOM" id="CLU_010363_5_0_10"/>
<proteinExistence type="predicted"/>
<dbReference type="NCBIfam" id="TIGR00360">
    <property type="entry name" value="ComEC_N-term"/>
    <property type="match status" value="1"/>
</dbReference>
<keyword evidence="3 6" id="KW-0812">Transmembrane</keyword>
<evidence type="ECO:0000256" key="1">
    <source>
        <dbReference type="ARBA" id="ARBA00004651"/>
    </source>
</evidence>
<accession>H1YDE1</accession>
<dbReference type="PANTHER" id="PTHR30619:SF1">
    <property type="entry name" value="RECOMBINATION PROTEIN 2"/>
    <property type="match status" value="1"/>
</dbReference>
<dbReference type="RefSeq" id="WP_008511684.1">
    <property type="nucleotide sequence ID" value="NZ_CM001403.1"/>
</dbReference>
<reference evidence="9" key="1">
    <citation type="submission" date="2011-09" db="EMBL/GenBank/DDBJ databases">
        <title>The permanent draft genome of Mucilaginibacter paludis DSM 18603.</title>
        <authorList>
            <consortium name="US DOE Joint Genome Institute (JGI-PGF)"/>
            <person name="Lucas S."/>
            <person name="Han J."/>
            <person name="Lapidus A."/>
            <person name="Bruce D."/>
            <person name="Goodwin L."/>
            <person name="Pitluck S."/>
            <person name="Peters L."/>
            <person name="Kyrpides N."/>
            <person name="Mavromatis K."/>
            <person name="Ivanova N."/>
            <person name="Mikhailova N."/>
            <person name="Held B."/>
            <person name="Detter J.C."/>
            <person name="Tapia R."/>
            <person name="Han C."/>
            <person name="Land M."/>
            <person name="Hauser L."/>
            <person name="Markowitz V."/>
            <person name="Cheng J.-F."/>
            <person name="Hugenholtz P."/>
            <person name="Woyke T."/>
            <person name="Wu D."/>
            <person name="Tindall B."/>
            <person name="Brambilla E."/>
            <person name="Klenk H.-P."/>
            <person name="Eisen J.A."/>
        </authorList>
    </citation>
    <scope>NUCLEOTIDE SEQUENCE [LARGE SCALE GENOMIC DNA]</scope>
    <source>
        <strain evidence="9">DSM 18603</strain>
    </source>
</reference>
<feature type="transmembrane region" description="Helical" evidence="6">
    <location>
        <begin position="266"/>
        <end position="288"/>
    </location>
</feature>
<dbReference type="EMBL" id="CM001403">
    <property type="protein sequence ID" value="EHQ30150.1"/>
    <property type="molecule type" value="Genomic_DNA"/>
</dbReference>
<feature type="transmembrane region" description="Helical" evidence="6">
    <location>
        <begin position="516"/>
        <end position="533"/>
    </location>
</feature>
<evidence type="ECO:0000259" key="8">
    <source>
        <dbReference type="Pfam" id="PF13567"/>
    </source>
</evidence>
<feature type="transmembrane region" description="Helical" evidence="6">
    <location>
        <begin position="366"/>
        <end position="384"/>
    </location>
</feature>
<evidence type="ECO:0000256" key="4">
    <source>
        <dbReference type="ARBA" id="ARBA00022989"/>
    </source>
</evidence>
<feature type="transmembrane region" description="Helical" evidence="6">
    <location>
        <begin position="65"/>
        <end position="83"/>
    </location>
</feature>
<dbReference type="STRING" id="714943.Mucpa_6092"/>
<evidence type="ECO:0000256" key="2">
    <source>
        <dbReference type="ARBA" id="ARBA00022475"/>
    </source>
</evidence>